<evidence type="ECO:0000256" key="9">
    <source>
        <dbReference type="ARBA" id="ARBA00048679"/>
    </source>
</evidence>
<evidence type="ECO:0000313" key="11">
    <source>
        <dbReference type="EMBL" id="KAK8895080.1"/>
    </source>
</evidence>
<evidence type="ECO:0000256" key="6">
    <source>
        <dbReference type="ARBA" id="ARBA00022777"/>
    </source>
</evidence>
<dbReference type="Proteomes" id="UP001470230">
    <property type="component" value="Unassembled WGS sequence"/>
</dbReference>
<comment type="caution">
    <text evidence="11">The sequence shown here is derived from an EMBL/GenBank/DDBJ whole genome shotgun (WGS) entry which is preliminary data.</text>
</comment>
<keyword evidence="6" id="KW-0418">Kinase</keyword>
<keyword evidence="5" id="KW-0547">Nucleotide-binding</keyword>
<dbReference type="SUPFAM" id="SSF56112">
    <property type="entry name" value="Protein kinase-like (PK-like)"/>
    <property type="match status" value="1"/>
</dbReference>
<dbReference type="PROSITE" id="PS50011">
    <property type="entry name" value="PROTEIN_KINASE_DOM"/>
    <property type="match status" value="1"/>
</dbReference>
<dbReference type="PANTHER" id="PTHR45832">
    <property type="entry name" value="SERINE/THREONINE-PROTEIN KINASE SAMKA-RELATED-RELATED"/>
    <property type="match status" value="1"/>
</dbReference>
<dbReference type="Pfam" id="PF00786">
    <property type="entry name" value="PBD"/>
    <property type="match status" value="1"/>
</dbReference>
<keyword evidence="4" id="KW-0808">Transferase</keyword>
<dbReference type="InterPro" id="IPR036936">
    <property type="entry name" value="CRIB_dom_sf"/>
</dbReference>
<evidence type="ECO:0000256" key="3">
    <source>
        <dbReference type="ARBA" id="ARBA00022527"/>
    </source>
</evidence>
<dbReference type="Gene3D" id="3.30.200.20">
    <property type="entry name" value="Phosphorylase Kinase, domain 1"/>
    <property type="match status" value="1"/>
</dbReference>
<organism evidence="11 12">
    <name type="scientific">Tritrichomonas musculus</name>
    <dbReference type="NCBI Taxonomy" id="1915356"/>
    <lineage>
        <taxon>Eukaryota</taxon>
        <taxon>Metamonada</taxon>
        <taxon>Parabasalia</taxon>
        <taxon>Tritrichomonadida</taxon>
        <taxon>Tritrichomonadidae</taxon>
        <taxon>Tritrichomonas</taxon>
    </lineage>
</organism>
<dbReference type="InterPro" id="IPR000095">
    <property type="entry name" value="CRIB_dom"/>
</dbReference>
<protein>
    <recommendedName>
        <fullName evidence="2">non-specific serine/threonine protein kinase</fullName>
        <ecNumber evidence="2">2.7.11.1</ecNumber>
    </recommendedName>
</protein>
<dbReference type="InterPro" id="IPR011009">
    <property type="entry name" value="Kinase-like_dom_sf"/>
</dbReference>
<gene>
    <name evidence="11" type="ORF">M9Y10_023522</name>
</gene>
<name>A0ABR2KVF9_9EUKA</name>
<accession>A0ABR2KVF9</accession>
<comment type="similarity">
    <text evidence="1">Belongs to the protein kinase superfamily. STE Ser/Thr protein kinase family. STE20 subfamily.</text>
</comment>
<dbReference type="CDD" id="cd01093">
    <property type="entry name" value="CRIB_PAK_like"/>
    <property type="match status" value="1"/>
</dbReference>
<evidence type="ECO:0000259" key="10">
    <source>
        <dbReference type="PROSITE" id="PS50011"/>
    </source>
</evidence>
<comment type="catalytic activity">
    <reaction evidence="8">
        <text>L-threonyl-[protein] + ATP = O-phospho-L-threonyl-[protein] + ADP + H(+)</text>
        <dbReference type="Rhea" id="RHEA:46608"/>
        <dbReference type="Rhea" id="RHEA-COMP:11060"/>
        <dbReference type="Rhea" id="RHEA-COMP:11605"/>
        <dbReference type="ChEBI" id="CHEBI:15378"/>
        <dbReference type="ChEBI" id="CHEBI:30013"/>
        <dbReference type="ChEBI" id="CHEBI:30616"/>
        <dbReference type="ChEBI" id="CHEBI:61977"/>
        <dbReference type="ChEBI" id="CHEBI:456216"/>
        <dbReference type="EC" id="2.7.11.1"/>
    </reaction>
</comment>
<dbReference type="InterPro" id="IPR033923">
    <property type="entry name" value="PAK_BD"/>
</dbReference>
<dbReference type="Gene3D" id="1.10.510.10">
    <property type="entry name" value="Transferase(Phosphotransferase) domain 1"/>
    <property type="match status" value="1"/>
</dbReference>
<dbReference type="CDD" id="cd06614">
    <property type="entry name" value="STKc_PAK"/>
    <property type="match status" value="1"/>
</dbReference>
<dbReference type="EC" id="2.7.11.1" evidence="2"/>
<evidence type="ECO:0000256" key="7">
    <source>
        <dbReference type="ARBA" id="ARBA00022840"/>
    </source>
</evidence>
<sequence length="447" mass="50968">MNQKKSKHPTMLHISDPYDVRKGVEMKVDAETGGYTNVPRCLIGFVPIASVTDTEIENDLAPSLPIGDKSNPVISSPYEVSHEIHVEIDLNSQTGFKGLPPEWESMLKKNKISKEDVIKNPQQVLDVINFMNEPGKTGNPTKEATTKDESTLPPIETVLKNVNPHTFLQNIEKIDEGSTCVIYTAFYPEINSTVAMKEMFLTQKNESLLLEETRIMATMHHKNIVKFHSAYRVDDTLWILMEYMNGGSLTNVAQYCDCQEPHIAYFAREVLQALDYMHKHNKIHRDIKTDNVLLNREGEVRLADFGYTAQLQVSTDFRKSVVGTPYWMAPELIRGLQYSFPVDIWSLGIMCREMAEGEPPFVDLPPMKALIRIVSDEGIPEISNKDQRSPEFLNFLDLCLKRDPQMRATADELLRHPFIQMACDIRYIPPLIELASELSKDDQFDDF</sequence>
<proteinExistence type="inferred from homology"/>
<dbReference type="PANTHER" id="PTHR45832:SF22">
    <property type="entry name" value="SERINE_THREONINE-PROTEIN KINASE SAMKA-RELATED"/>
    <property type="match status" value="1"/>
</dbReference>
<keyword evidence="12" id="KW-1185">Reference proteome</keyword>
<evidence type="ECO:0000256" key="8">
    <source>
        <dbReference type="ARBA" id="ARBA00047899"/>
    </source>
</evidence>
<keyword evidence="3" id="KW-0723">Serine/threonine-protein kinase</keyword>
<evidence type="ECO:0000256" key="1">
    <source>
        <dbReference type="ARBA" id="ARBA00008874"/>
    </source>
</evidence>
<dbReference type="InterPro" id="IPR051931">
    <property type="entry name" value="PAK3-like"/>
</dbReference>
<feature type="domain" description="Protein kinase" evidence="10">
    <location>
        <begin position="168"/>
        <end position="419"/>
    </location>
</feature>
<dbReference type="SMART" id="SM00220">
    <property type="entry name" value="S_TKc"/>
    <property type="match status" value="1"/>
</dbReference>
<dbReference type="EMBL" id="JAPFFF010000003">
    <property type="protein sequence ID" value="KAK8895080.1"/>
    <property type="molecule type" value="Genomic_DNA"/>
</dbReference>
<dbReference type="Gene3D" id="3.90.810.10">
    <property type="entry name" value="CRIB domain"/>
    <property type="match status" value="1"/>
</dbReference>
<evidence type="ECO:0000256" key="2">
    <source>
        <dbReference type="ARBA" id="ARBA00012513"/>
    </source>
</evidence>
<reference evidence="11 12" key="1">
    <citation type="submission" date="2024-04" db="EMBL/GenBank/DDBJ databases">
        <title>Tritrichomonas musculus Genome.</title>
        <authorList>
            <person name="Alves-Ferreira E."/>
            <person name="Grigg M."/>
            <person name="Lorenzi H."/>
            <person name="Galac M."/>
        </authorList>
    </citation>
    <scope>NUCLEOTIDE SEQUENCE [LARGE SCALE GENOMIC DNA]</scope>
    <source>
        <strain evidence="11 12">EAF2021</strain>
    </source>
</reference>
<evidence type="ECO:0000256" key="5">
    <source>
        <dbReference type="ARBA" id="ARBA00022741"/>
    </source>
</evidence>
<dbReference type="Pfam" id="PF00069">
    <property type="entry name" value="Pkinase"/>
    <property type="match status" value="1"/>
</dbReference>
<comment type="catalytic activity">
    <reaction evidence="9">
        <text>L-seryl-[protein] + ATP = O-phospho-L-seryl-[protein] + ADP + H(+)</text>
        <dbReference type="Rhea" id="RHEA:17989"/>
        <dbReference type="Rhea" id="RHEA-COMP:9863"/>
        <dbReference type="Rhea" id="RHEA-COMP:11604"/>
        <dbReference type="ChEBI" id="CHEBI:15378"/>
        <dbReference type="ChEBI" id="CHEBI:29999"/>
        <dbReference type="ChEBI" id="CHEBI:30616"/>
        <dbReference type="ChEBI" id="CHEBI:83421"/>
        <dbReference type="ChEBI" id="CHEBI:456216"/>
        <dbReference type="EC" id="2.7.11.1"/>
    </reaction>
</comment>
<keyword evidence="7" id="KW-0067">ATP-binding</keyword>
<evidence type="ECO:0000256" key="4">
    <source>
        <dbReference type="ARBA" id="ARBA00022679"/>
    </source>
</evidence>
<dbReference type="InterPro" id="IPR000719">
    <property type="entry name" value="Prot_kinase_dom"/>
</dbReference>
<evidence type="ECO:0000313" key="12">
    <source>
        <dbReference type="Proteomes" id="UP001470230"/>
    </source>
</evidence>
<dbReference type="SMART" id="SM00285">
    <property type="entry name" value="PBD"/>
    <property type="match status" value="1"/>
</dbReference>